<name>A0A6M0K901_9GAMM</name>
<keyword evidence="1" id="KW-0472">Membrane</keyword>
<evidence type="ECO:0000313" key="3">
    <source>
        <dbReference type="EMBL" id="NEV64925.1"/>
    </source>
</evidence>
<keyword evidence="1" id="KW-0812">Transmembrane</keyword>
<dbReference type="SUPFAM" id="SSF159594">
    <property type="entry name" value="XCC0632-like"/>
    <property type="match status" value="1"/>
</dbReference>
<dbReference type="Proteomes" id="UP000483379">
    <property type="component" value="Unassembled WGS sequence"/>
</dbReference>
<protein>
    <recommendedName>
        <fullName evidence="2">ABC-type transport auxiliary lipoprotein component domain-containing protein</fullName>
    </recommendedName>
</protein>
<accession>A0A6M0K901</accession>
<evidence type="ECO:0000256" key="1">
    <source>
        <dbReference type="SAM" id="Phobius"/>
    </source>
</evidence>
<keyword evidence="1" id="KW-1133">Transmembrane helix</keyword>
<evidence type="ECO:0000313" key="4">
    <source>
        <dbReference type="Proteomes" id="UP000483379"/>
    </source>
</evidence>
<sequence length="218" mass="23614">MESNQMKRQCTAFRLPAILTGALFAGTLIPMWLLGGCAIGKPVPEAALYAIEPTPPASSLPRKPQTLTMGRVRVAPVYTGKSLVFRVDDVRYASDFYNAFIAEPDDMLASRIAAWLDRAGPFKSVAQPGNRQGSSYVLDAVVNELYGDFRAGRAPEAVITIQFRLMDLTGISPSPILERTIGRRVRLPEQSPEALIHGYGEALGEILAELAIALADAL</sequence>
<dbReference type="Pfam" id="PF03886">
    <property type="entry name" value="ABC_trans_aux"/>
    <property type="match status" value="1"/>
</dbReference>
<dbReference type="EMBL" id="JAAIJQ010000124">
    <property type="protein sequence ID" value="NEV64925.1"/>
    <property type="molecule type" value="Genomic_DNA"/>
</dbReference>
<dbReference type="Gene3D" id="3.40.50.10610">
    <property type="entry name" value="ABC-type transport auxiliary lipoprotein component"/>
    <property type="match status" value="1"/>
</dbReference>
<dbReference type="AlphaFoldDB" id="A0A6M0K901"/>
<comment type="caution">
    <text evidence="3">The sequence shown here is derived from an EMBL/GenBank/DDBJ whole genome shotgun (WGS) entry which is preliminary data.</text>
</comment>
<gene>
    <name evidence="3" type="ORF">G3446_24180</name>
</gene>
<feature type="transmembrane region" description="Helical" evidence="1">
    <location>
        <begin position="12"/>
        <end position="34"/>
    </location>
</feature>
<keyword evidence="4" id="KW-1185">Reference proteome</keyword>
<reference evidence="3 4" key="1">
    <citation type="submission" date="2020-02" db="EMBL/GenBank/DDBJ databases">
        <title>Genome sequences of Thiorhodococcus mannitoliphagus and Thiorhodococcus minor, purple sulfur photosynthetic bacteria in the gammaproteobacterial family, Chromatiaceae.</title>
        <authorList>
            <person name="Aviles F.A."/>
            <person name="Meyer T.E."/>
            <person name="Kyndt J.A."/>
        </authorList>
    </citation>
    <scope>NUCLEOTIDE SEQUENCE [LARGE SCALE GENOMIC DNA]</scope>
    <source>
        <strain evidence="3 4">DSM 11518</strain>
    </source>
</reference>
<proteinExistence type="predicted"/>
<dbReference type="InterPro" id="IPR005586">
    <property type="entry name" value="ABC_trans_aux"/>
</dbReference>
<feature type="domain" description="ABC-type transport auxiliary lipoprotein component" evidence="2">
    <location>
        <begin position="49"/>
        <end position="211"/>
    </location>
</feature>
<organism evidence="3 4">
    <name type="scientific">Thiorhodococcus minor</name>
    <dbReference type="NCBI Taxonomy" id="57489"/>
    <lineage>
        <taxon>Bacteria</taxon>
        <taxon>Pseudomonadati</taxon>
        <taxon>Pseudomonadota</taxon>
        <taxon>Gammaproteobacteria</taxon>
        <taxon>Chromatiales</taxon>
        <taxon>Chromatiaceae</taxon>
        <taxon>Thiorhodococcus</taxon>
    </lineage>
</organism>
<evidence type="ECO:0000259" key="2">
    <source>
        <dbReference type="Pfam" id="PF03886"/>
    </source>
</evidence>
<dbReference type="RefSeq" id="WP_164456154.1">
    <property type="nucleotide sequence ID" value="NZ_JAAIJQ010000124.1"/>
</dbReference>